<dbReference type="Gene3D" id="3.30.70.1440">
    <property type="entry name" value="Multidrug efflux transporter AcrB pore domain"/>
    <property type="match status" value="1"/>
</dbReference>
<dbReference type="HOGENOM" id="CLU_002755_1_2_6"/>
<feature type="transmembrane region" description="Helical" evidence="1">
    <location>
        <begin position="559"/>
        <end position="578"/>
    </location>
</feature>
<sequence>MFTHLIAWSLHNRLLILALTLVLCLLGGYTLKQMPVDVFPEFAPPQVVVQTQAPGMATQDVETLITYPLESAINGTPGVVSVRSKTSVGLSTITIVFDDQTDIYRNRQLVNERIQQVTNRLPPGVGSPVMLPVTSAVGWLVKYALVSDTASPETLRTISDWTIRPRILALGGVASVVSIGGEVKQYQVRLIPERMLAYRITVEEVRQALTSANQNVPGAFLHQAGTEMVVGTMGRIQSLADIKKTLIVVRNGVPITINNIAHVAFGGEIKRGDGSYNTQNAVIGTVSKAYGADTVTTTAKVEKALAEINRALPADVTLITNVFRQANFIESAIHNLTRALLEGAVIVIAILFVFLMNWRASFITFLSMPVSFVVGILVLHYFGIGINSMTLGGMAIAIGEVVDDGIITVENVVHRLRINRQEAHPLPTIEVVFDAVLEIRSSVVYATMIISLVFLPIFFLSGIAERIFSPLAIAYIASVLGSLVVSITMVPALCYLLLVHRQEKQHDAEVSLHALSQKERHYTVERETNHEVESETRFVLWLKKHFLNALQWSVSHCKLVLALSLSAFIFALALLPFFGTSFLPEFHEGNFIVAMSTLPGTSLDESMRLGQQVQKVLLRYPQVISIAQRAGRSELDEDALPPNVSEFDVRLDFAKDKSMPPDELLRRIRADLANIPGTVFNVGQFIAHRMDEVLSGVRAQVAVKIFGDNLSTLNELGQSMEALLKSVPGVVDVNKEQQIKVSQLVIKLDREKAARYGVNVGQISEDVQVLLNGVSVSSVLEGQRTFDLYLRMDKPGRDSVKAIQNMLIDAHGVGENSTAQIPLRAVAEIELKPQPFAINREKVQRLLVIGFNVQGRDLGSVITEVQQRVQQKIKLPTGYFIQYGGQFESQQQASKVILAFGGLVIFIMLILLHKAFGTFREALLVMFNLPLALIGGVISLFVVSGEMSVAAMIGFITLFGIAARNGIILVSHYNQLRLQGKTREQVVFDGTMDRLVPVLMTAATAALGLFPLLWGSPAGKELERPLAQVLLGGLFTSTVLNMFVVPTVYNAIEVWREKRTAFNETTQGEKT</sequence>
<organism evidence="2 3">
    <name type="scientific">Legionella fallonii LLAP-10</name>
    <dbReference type="NCBI Taxonomy" id="1212491"/>
    <lineage>
        <taxon>Bacteria</taxon>
        <taxon>Pseudomonadati</taxon>
        <taxon>Pseudomonadota</taxon>
        <taxon>Gammaproteobacteria</taxon>
        <taxon>Legionellales</taxon>
        <taxon>Legionellaceae</taxon>
        <taxon>Legionella</taxon>
    </lineage>
</organism>
<feature type="transmembrane region" description="Helical" evidence="1">
    <location>
        <begin position="472"/>
        <end position="498"/>
    </location>
</feature>
<dbReference type="Gene3D" id="3.30.70.1430">
    <property type="entry name" value="Multidrug efflux transporter AcrB pore domain"/>
    <property type="match status" value="2"/>
</dbReference>
<feature type="transmembrane region" description="Helical" evidence="1">
    <location>
        <begin position="362"/>
        <end position="384"/>
    </location>
</feature>
<dbReference type="Gene3D" id="3.30.70.1320">
    <property type="entry name" value="Multidrug efflux transporter AcrB pore domain like"/>
    <property type="match status" value="1"/>
</dbReference>
<feature type="transmembrane region" description="Helical" evidence="1">
    <location>
        <begin position="896"/>
        <end position="916"/>
    </location>
</feature>
<dbReference type="InterPro" id="IPR027463">
    <property type="entry name" value="AcrB_DN_DC_subdom"/>
</dbReference>
<keyword evidence="3" id="KW-1185">Reference proteome</keyword>
<feature type="transmembrane region" description="Helical" evidence="1">
    <location>
        <begin position="949"/>
        <end position="974"/>
    </location>
</feature>
<evidence type="ECO:0000256" key="1">
    <source>
        <dbReference type="SAM" id="Phobius"/>
    </source>
</evidence>
<dbReference type="SUPFAM" id="SSF82714">
    <property type="entry name" value="Multidrug efflux transporter AcrB TolC docking domain, DN and DC subdomains"/>
    <property type="match status" value="2"/>
</dbReference>
<feature type="transmembrane region" description="Helical" evidence="1">
    <location>
        <begin position="923"/>
        <end position="943"/>
    </location>
</feature>
<feature type="transmembrane region" description="Helical" evidence="1">
    <location>
        <begin position="443"/>
        <end position="460"/>
    </location>
</feature>
<dbReference type="GO" id="GO:0042910">
    <property type="term" value="F:xenobiotic transmembrane transporter activity"/>
    <property type="evidence" value="ECO:0007669"/>
    <property type="project" value="TreeGrafter"/>
</dbReference>
<feature type="transmembrane region" description="Helical" evidence="1">
    <location>
        <begin position="1026"/>
        <end position="1049"/>
    </location>
</feature>
<feature type="transmembrane region" description="Helical" evidence="1">
    <location>
        <begin position="339"/>
        <end position="356"/>
    </location>
</feature>
<geneLocation type="plasmid" evidence="3">
    <name>LLAP10_pA</name>
</geneLocation>
<dbReference type="PRINTS" id="PR00702">
    <property type="entry name" value="ACRIFLAVINRP"/>
</dbReference>
<evidence type="ECO:0000313" key="2">
    <source>
        <dbReference type="EMBL" id="CEG59135.1"/>
    </source>
</evidence>
<dbReference type="AlphaFoldDB" id="A0A098GAT4"/>
<dbReference type="InterPro" id="IPR001036">
    <property type="entry name" value="Acrflvin-R"/>
</dbReference>
<keyword evidence="1" id="KW-0812">Transmembrane</keyword>
<dbReference type="PANTHER" id="PTHR32063:SF4">
    <property type="entry name" value="SLR6043 PROTEIN"/>
    <property type="match status" value="1"/>
</dbReference>
<feature type="transmembrane region" description="Helical" evidence="1">
    <location>
        <begin position="12"/>
        <end position="31"/>
    </location>
</feature>
<feature type="transmembrane region" description="Helical" evidence="1">
    <location>
        <begin position="995"/>
        <end position="1014"/>
    </location>
</feature>
<proteinExistence type="predicted"/>
<accession>A0A098GAT4</accession>
<gene>
    <name evidence="2" type="primary">cecA</name>
    <name evidence="2" type="ORF">LFA_pA0026</name>
</gene>
<dbReference type="OrthoDB" id="9758757at2"/>
<dbReference type="PANTHER" id="PTHR32063">
    <property type="match status" value="1"/>
</dbReference>
<keyword evidence="1" id="KW-0472">Membrane</keyword>
<dbReference type="Gene3D" id="1.20.1640.10">
    <property type="entry name" value="Multidrug efflux transporter AcrB transmembrane domain"/>
    <property type="match status" value="2"/>
</dbReference>
<dbReference type="GO" id="GO:0005886">
    <property type="term" value="C:plasma membrane"/>
    <property type="evidence" value="ECO:0007669"/>
    <property type="project" value="TreeGrafter"/>
</dbReference>
<dbReference type="Pfam" id="PF00873">
    <property type="entry name" value="ACR_tran"/>
    <property type="match status" value="1"/>
</dbReference>
<keyword evidence="2" id="KW-0614">Plasmid</keyword>
<name>A0A098GAT4_9GAMM</name>
<dbReference type="SUPFAM" id="SSF82866">
    <property type="entry name" value="Multidrug efflux transporter AcrB transmembrane domain"/>
    <property type="match status" value="2"/>
</dbReference>
<dbReference type="Proteomes" id="UP000032430">
    <property type="component" value="Plasmid II"/>
</dbReference>
<keyword evidence="1" id="KW-1133">Transmembrane helix</keyword>
<dbReference type="EMBL" id="LN614828">
    <property type="protein sequence ID" value="CEG59135.1"/>
    <property type="molecule type" value="Genomic_DNA"/>
</dbReference>
<dbReference type="KEGG" id="lfa:LFA_pA0026"/>
<dbReference type="Gene3D" id="3.30.2090.10">
    <property type="entry name" value="Multidrug efflux transporter AcrB TolC docking domain, DN and DC subdomains"/>
    <property type="match status" value="2"/>
</dbReference>
<protein>
    <submittedName>
        <fullName evidence="2">Chemiosmotic efflux system protein A-like protein</fullName>
    </submittedName>
</protein>
<evidence type="ECO:0000313" key="3">
    <source>
        <dbReference type="Proteomes" id="UP000032430"/>
    </source>
</evidence>
<dbReference type="RefSeq" id="WP_045097753.1">
    <property type="nucleotide sequence ID" value="NZ_LN614828.1"/>
</dbReference>
<dbReference type="SUPFAM" id="SSF82693">
    <property type="entry name" value="Multidrug efflux transporter AcrB pore domain, PN1, PN2, PC1 and PC2 subdomains"/>
    <property type="match status" value="3"/>
</dbReference>
<reference evidence="3" key="1">
    <citation type="submission" date="2014-09" db="EMBL/GenBank/DDBJ databases">
        <authorList>
            <person name="Gomez-Valero L."/>
        </authorList>
    </citation>
    <scope>NUCLEOTIDE SEQUENCE [LARGE SCALE GENOMIC DNA]</scope>
    <source>
        <strain evidence="3">ATCC700992</strain>
        <plasmid evidence="3">LLAP10_pA</plasmid>
    </source>
</reference>